<accession>A0A183B4M5</accession>
<name>A0A183B4M5_9TREM</name>
<evidence type="ECO:0000256" key="1">
    <source>
        <dbReference type="SAM" id="MobiDB-lite"/>
    </source>
</evidence>
<evidence type="ECO:0000313" key="2">
    <source>
        <dbReference type="WBParaSite" id="ECPE_0001420001-mRNA-1"/>
    </source>
</evidence>
<reference evidence="2" key="1">
    <citation type="submission" date="2016-06" db="UniProtKB">
        <authorList>
            <consortium name="WormBaseParasite"/>
        </authorList>
    </citation>
    <scope>IDENTIFICATION</scope>
</reference>
<proteinExistence type="predicted"/>
<organism evidence="2">
    <name type="scientific">Echinostoma caproni</name>
    <dbReference type="NCBI Taxonomy" id="27848"/>
    <lineage>
        <taxon>Eukaryota</taxon>
        <taxon>Metazoa</taxon>
        <taxon>Spiralia</taxon>
        <taxon>Lophotrochozoa</taxon>
        <taxon>Platyhelminthes</taxon>
        <taxon>Trematoda</taxon>
        <taxon>Digenea</taxon>
        <taxon>Plagiorchiida</taxon>
        <taxon>Echinostomata</taxon>
        <taxon>Echinostomatoidea</taxon>
        <taxon>Echinostomatidae</taxon>
        <taxon>Echinostoma</taxon>
    </lineage>
</organism>
<feature type="region of interest" description="Disordered" evidence="1">
    <location>
        <begin position="29"/>
        <end position="53"/>
    </location>
</feature>
<sequence>LAFTYSHGKRFAECSALLSRAKHHAEEAVHSLSPDTAPWTSLEASAAPGPSSEQLTQALSNTLLVQIAAEDLTCRAVYMLDLSDSTGGTEPTVPTETEGKLTNKTIGTKIEILGNKFHLFLPLIGSIQLRLPQVPPWKF</sequence>
<protein>
    <submittedName>
        <fullName evidence="2">TTC5_OB domain-containing protein</fullName>
    </submittedName>
</protein>
<dbReference type="WBParaSite" id="ECPE_0001420001-mRNA-1">
    <property type="protein sequence ID" value="ECPE_0001420001-mRNA-1"/>
    <property type="gene ID" value="ECPE_0001420001"/>
</dbReference>
<dbReference type="AlphaFoldDB" id="A0A183B4M5"/>